<sequence length="106" mass="12473">GHPARKRPTEVKDWIARARKHTPVIASAEAFGKGWWVWWLDINPVWRGEERPMSRETGEWNCLDLYGPNGFLNVLIALKWWRDAMDEASPDWDEAIADITWVLREM</sequence>
<reference evidence="1" key="1">
    <citation type="submission" date="2023-03" db="EMBL/GenBank/DDBJ databases">
        <title>Massive genome expansion in bonnet fungi (Mycena s.s.) driven by repeated elements and novel gene families across ecological guilds.</title>
        <authorList>
            <consortium name="Lawrence Berkeley National Laboratory"/>
            <person name="Harder C.B."/>
            <person name="Miyauchi S."/>
            <person name="Viragh M."/>
            <person name="Kuo A."/>
            <person name="Thoen E."/>
            <person name="Andreopoulos B."/>
            <person name="Lu D."/>
            <person name="Skrede I."/>
            <person name="Drula E."/>
            <person name="Henrissat B."/>
            <person name="Morin E."/>
            <person name="Kohler A."/>
            <person name="Barry K."/>
            <person name="LaButti K."/>
            <person name="Morin E."/>
            <person name="Salamov A."/>
            <person name="Lipzen A."/>
            <person name="Mereny Z."/>
            <person name="Hegedus B."/>
            <person name="Baldrian P."/>
            <person name="Stursova M."/>
            <person name="Weitz H."/>
            <person name="Taylor A."/>
            <person name="Grigoriev I.V."/>
            <person name="Nagy L.G."/>
            <person name="Martin F."/>
            <person name="Kauserud H."/>
        </authorList>
    </citation>
    <scope>NUCLEOTIDE SEQUENCE</scope>
    <source>
        <strain evidence="1">CBHHK002</strain>
    </source>
</reference>
<dbReference type="AlphaFoldDB" id="A0AAD6ZY97"/>
<accession>A0AAD6ZY97</accession>
<organism evidence="1 2">
    <name type="scientific">Mycena albidolilacea</name>
    <dbReference type="NCBI Taxonomy" id="1033008"/>
    <lineage>
        <taxon>Eukaryota</taxon>
        <taxon>Fungi</taxon>
        <taxon>Dikarya</taxon>
        <taxon>Basidiomycota</taxon>
        <taxon>Agaricomycotina</taxon>
        <taxon>Agaricomycetes</taxon>
        <taxon>Agaricomycetidae</taxon>
        <taxon>Agaricales</taxon>
        <taxon>Marasmiineae</taxon>
        <taxon>Mycenaceae</taxon>
        <taxon>Mycena</taxon>
    </lineage>
</organism>
<proteinExistence type="predicted"/>
<evidence type="ECO:0000313" key="2">
    <source>
        <dbReference type="Proteomes" id="UP001218218"/>
    </source>
</evidence>
<comment type="caution">
    <text evidence="1">The sequence shown here is derived from an EMBL/GenBank/DDBJ whole genome shotgun (WGS) entry which is preliminary data.</text>
</comment>
<dbReference type="EMBL" id="JARIHO010000022">
    <property type="protein sequence ID" value="KAJ7343980.1"/>
    <property type="molecule type" value="Genomic_DNA"/>
</dbReference>
<feature type="non-terminal residue" evidence="1">
    <location>
        <position position="106"/>
    </location>
</feature>
<evidence type="ECO:0000313" key="1">
    <source>
        <dbReference type="EMBL" id="KAJ7343980.1"/>
    </source>
</evidence>
<keyword evidence="2" id="KW-1185">Reference proteome</keyword>
<protein>
    <submittedName>
        <fullName evidence="1">Uncharacterized protein</fullName>
    </submittedName>
</protein>
<name>A0AAD6ZY97_9AGAR</name>
<feature type="non-terminal residue" evidence="1">
    <location>
        <position position="1"/>
    </location>
</feature>
<gene>
    <name evidence="1" type="ORF">DFH08DRAFT_631255</name>
</gene>
<dbReference type="Proteomes" id="UP001218218">
    <property type="component" value="Unassembled WGS sequence"/>
</dbReference>